<evidence type="ECO:0000256" key="2">
    <source>
        <dbReference type="ARBA" id="ARBA00012438"/>
    </source>
</evidence>
<sequence length="566" mass="62546">MISLSGFNICRDKHFTMALISMPEPLALMLSGLLGYGLVAWFFVRHPQSVNVRMLLLLLPLFLGICGTIQFAAMLRKPLNHAAAAPLLTNACILAVIMMIFCAALIAVFTSLLQRSQQREQHMSSMAATLRFEEAQLSLLVSAISGVLWQRSPHMWNYISLSPQSEGFLGYKHEEWMSGTQFFRDRVHPQDLPNLLTAWKNSLTKVKRFQIEFRFQKKDGSYAMLCENGVALPDANGHLTMCGVLKDVSQRHAQEDMQMRAHRQQVEAAHEAGKAEIAKSVLHNIGNVLTSLNVSAKLHVEKLASSRGANLGKAARLLRENEANMAKFIKESPQGRRLPAYLISVSEHLAEESRQLYIDAIGMVQHIEHMKDVIALQQVHGRASQMEEAVDLANLFEQSLALEGDVLRDHDIQITRNFADMPPVMLPKNLMLQVLVNLISNARHAVSATGVRERHITMTISQPQTGVAALTVQDSGCGISRNNLQRIFTHGFTTRKEGNGFGLHHAALLVEEIGGKLSAWSEGEGNGASFTLEFPANFAPPALAAAAKTITGTMPRPLKYTTSIPI</sequence>
<keyword evidence="11" id="KW-1185">Reference proteome</keyword>
<feature type="transmembrane region" description="Helical" evidence="6">
    <location>
        <begin position="26"/>
        <end position="44"/>
    </location>
</feature>
<evidence type="ECO:0000259" key="8">
    <source>
        <dbReference type="PROSITE" id="PS50112"/>
    </source>
</evidence>
<dbReference type="PANTHER" id="PTHR43304">
    <property type="entry name" value="PHYTOCHROME-LIKE PROTEIN CPH1"/>
    <property type="match status" value="1"/>
</dbReference>
<dbReference type="RefSeq" id="WP_146854623.1">
    <property type="nucleotide sequence ID" value="NZ_BKAG01000053.1"/>
</dbReference>
<dbReference type="InterPro" id="IPR004358">
    <property type="entry name" value="Sig_transdc_His_kin-like_C"/>
</dbReference>
<feature type="domain" description="Histidine kinase" evidence="7">
    <location>
        <begin position="280"/>
        <end position="538"/>
    </location>
</feature>
<dbReference type="PRINTS" id="PR00344">
    <property type="entry name" value="BCTRLSENSOR"/>
</dbReference>
<protein>
    <recommendedName>
        <fullName evidence="2">histidine kinase</fullName>
        <ecNumber evidence="2">2.7.13.3</ecNumber>
    </recommendedName>
</protein>
<keyword evidence="4" id="KW-0808">Transferase</keyword>
<dbReference type="GO" id="GO:0004673">
    <property type="term" value="F:protein histidine kinase activity"/>
    <property type="evidence" value="ECO:0007669"/>
    <property type="project" value="UniProtKB-EC"/>
</dbReference>
<evidence type="ECO:0000313" key="11">
    <source>
        <dbReference type="Proteomes" id="UP000321577"/>
    </source>
</evidence>
<dbReference type="InterPro" id="IPR005467">
    <property type="entry name" value="His_kinase_dom"/>
</dbReference>
<dbReference type="PROSITE" id="PS50112">
    <property type="entry name" value="PAS"/>
    <property type="match status" value="1"/>
</dbReference>
<feature type="domain" description="PAC" evidence="9">
    <location>
        <begin position="209"/>
        <end position="260"/>
    </location>
</feature>
<dbReference type="SMART" id="SM00387">
    <property type="entry name" value="HATPase_c"/>
    <property type="match status" value="1"/>
</dbReference>
<keyword evidence="3" id="KW-0597">Phosphoprotein</keyword>
<evidence type="ECO:0000256" key="1">
    <source>
        <dbReference type="ARBA" id="ARBA00000085"/>
    </source>
</evidence>
<gene>
    <name evidence="10" type="ORF">BGE01nite_48750</name>
</gene>
<dbReference type="PROSITE" id="PS50113">
    <property type="entry name" value="PAC"/>
    <property type="match status" value="1"/>
</dbReference>
<evidence type="ECO:0000259" key="9">
    <source>
        <dbReference type="PROSITE" id="PS50113"/>
    </source>
</evidence>
<keyword evidence="5" id="KW-0418">Kinase</keyword>
<dbReference type="EMBL" id="BKAG01000053">
    <property type="protein sequence ID" value="GEP45584.1"/>
    <property type="molecule type" value="Genomic_DNA"/>
</dbReference>
<dbReference type="Pfam" id="PF02518">
    <property type="entry name" value="HATPase_c"/>
    <property type="match status" value="1"/>
</dbReference>
<dbReference type="Pfam" id="PF08447">
    <property type="entry name" value="PAS_3"/>
    <property type="match status" value="1"/>
</dbReference>
<organism evidence="10 11">
    <name type="scientific">Brevifollis gellanilyticus</name>
    <dbReference type="NCBI Taxonomy" id="748831"/>
    <lineage>
        <taxon>Bacteria</taxon>
        <taxon>Pseudomonadati</taxon>
        <taxon>Verrucomicrobiota</taxon>
        <taxon>Verrucomicrobiia</taxon>
        <taxon>Verrucomicrobiales</taxon>
        <taxon>Verrucomicrobiaceae</taxon>
    </lineage>
</organism>
<dbReference type="Proteomes" id="UP000321577">
    <property type="component" value="Unassembled WGS sequence"/>
</dbReference>
<dbReference type="OrthoDB" id="188941at2"/>
<dbReference type="InterPro" id="IPR036890">
    <property type="entry name" value="HATPase_C_sf"/>
</dbReference>
<evidence type="ECO:0000256" key="5">
    <source>
        <dbReference type="ARBA" id="ARBA00022777"/>
    </source>
</evidence>
<dbReference type="CDD" id="cd00130">
    <property type="entry name" value="PAS"/>
    <property type="match status" value="1"/>
</dbReference>
<proteinExistence type="predicted"/>
<feature type="transmembrane region" description="Helical" evidence="6">
    <location>
        <begin position="56"/>
        <end position="75"/>
    </location>
</feature>
<accession>A0A512MFR5</accession>
<comment type="catalytic activity">
    <reaction evidence="1">
        <text>ATP + protein L-histidine = ADP + protein N-phospho-L-histidine.</text>
        <dbReference type="EC" id="2.7.13.3"/>
    </reaction>
</comment>
<evidence type="ECO:0000256" key="4">
    <source>
        <dbReference type="ARBA" id="ARBA00022679"/>
    </source>
</evidence>
<dbReference type="NCBIfam" id="TIGR00229">
    <property type="entry name" value="sensory_box"/>
    <property type="match status" value="1"/>
</dbReference>
<keyword evidence="6" id="KW-0812">Transmembrane</keyword>
<keyword evidence="6" id="KW-0472">Membrane</keyword>
<dbReference type="AlphaFoldDB" id="A0A512MFR5"/>
<name>A0A512MFR5_9BACT</name>
<dbReference type="PANTHER" id="PTHR43304:SF1">
    <property type="entry name" value="PAC DOMAIN-CONTAINING PROTEIN"/>
    <property type="match status" value="1"/>
</dbReference>
<evidence type="ECO:0000259" key="7">
    <source>
        <dbReference type="PROSITE" id="PS50109"/>
    </source>
</evidence>
<dbReference type="InterPro" id="IPR035965">
    <property type="entry name" value="PAS-like_dom_sf"/>
</dbReference>
<feature type="transmembrane region" description="Helical" evidence="6">
    <location>
        <begin position="87"/>
        <end position="113"/>
    </location>
</feature>
<dbReference type="Gene3D" id="3.30.565.10">
    <property type="entry name" value="Histidine kinase-like ATPase, C-terminal domain"/>
    <property type="match status" value="1"/>
</dbReference>
<dbReference type="InterPro" id="IPR013655">
    <property type="entry name" value="PAS_fold_3"/>
</dbReference>
<keyword evidence="6" id="KW-1133">Transmembrane helix</keyword>
<dbReference type="EC" id="2.7.13.3" evidence="2"/>
<dbReference type="PROSITE" id="PS50109">
    <property type="entry name" value="HIS_KIN"/>
    <property type="match status" value="1"/>
</dbReference>
<dbReference type="InterPro" id="IPR000700">
    <property type="entry name" value="PAS-assoc_C"/>
</dbReference>
<evidence type="ECO:0000313" key="10">
    <source>
        <dbReference type="EMBL" id="GEP45584.1"/>
    </source>
</evidence>
<evidence type="ECO:0000256" key="3">
    <source>
        <dbReference type="ARBA" id="ARBA00022553"/>
    </source>
</evidence>
<dbReference type="SUPFAM" id="SSF55785">
    <property type="entry name" value="PYP-like sensor domain (PAS domain)"/>
    <property type="match status" value="1"/>
</dbReference>
<dbReference type="InterPro" id="IPR052162">
    <property type="entry name" value="Sensor_kinase/Photoreceptor"/>
</dbReference>
<dbReference type="InterPro" id="IPR003594">
    <property type="entry name" value="HATPase_dom"/>
</dbReference>
<feature type="domain" description="PAS" evidence="8">
    <location>
        <begin position="133"/>
        <end position="206"/>
    </location>
</feature>
<dbReference type="InterPro" id="IPR000014">
    <property type="entry name" value="PAS"/>
</dbReference>
<dbReference type="Gene3D" id="3.30.450.20">
    <property type="entry name" value="PAS domain"/>
    <property type="match status" value="1"/>
</dbReference>
<evidence type="ECO:0000256" key="6">
    <source>
        <dbReference type="SAM" id="Phobius"/>
    </source>
</evidence>
<dbReference type="SUPFAM" id="SSF55874">
    <property type="entry name" value="ATPase domain of HSP90 chaperone/DNA topoisomerase II/histidine kinase"/>
    <property type="match status" value="1"/>
</dbReference>
<reference evidence="10 11" key="1">
    <citation type="submission" date="2019-07" db="EMBL/GenBank/DDBJ databases">
        <title>Whole genome shotgun sequence of Brevifollis gellanilyticus NBRC 108608.</title>
        <authorList>
            <person name="Hosoyama A."/>
            <person name="Uohara A."/>
            <person name="Ohji S."/>
            <person name="Ichikawa N."/>
        </authorList>
    </citation>
    <scope>NUCLEOTIDE SEQUENCE [LARGE SCALE GENOMIC DNA]</scope>
    <source>
        <strain evidence="10 11">NBRC 108608</strain>
    </source>
</reference>
<comment type="caution">
    <text evidence="10">The sequence shown here is derived from an EMBL/GenBank/DDBJ whole genome shotgun (WGS) entry which is preliminary data.</text>
</comment>